<dbReference type="AlphaFoldDB" id="A0A139WR82"/>
<dbReference type="OrthoDB" id="552713at2"/>
<evidence type="ECO:0000313" key="1">
    <source>
        <dbReference type="EMBL" id="KYC34939.1"/>
    </source>
</evidence>
<dbReference type="EMBL" id="ANNX02000064">
    <property type="protein sequence ID" value="KYC34939.1"/>
    <property type="molecule type" value="Genomic_DNA"/>
</dbReference>
<proteinExistence type="predicted"/>
<reference evidence="1 2" key="1">
    <citation type="journal article" date="2013" name="Genome Biol. Evol.">
        <title>Genomes of Stigonematalean cyanobacteria (subsection V) and the evolution of oxygenic photosynthesis from prokaryotes to plastids.</title>
        <authorList>
            <person name="Dagan T."/>
            <person name="Roettger M."/>
            <person name="Stucken K."/>
            <person name="Landan G."/>
            <person name="Koch R."/>
            <person name="Major P."/>
            <person name="Gould S.B."/>
            <person name="Goremykin V.V."/>
            <person name="Rippka R."/>
            <person name="Tandeau de Marsac N."/>
            <person name="Gugger M."/>
            <person name="Lockhart P.J."/>
            <person name="Allen J.F."/>
            <person name="Brune I."/>
            <person name="Maus I."/>
            <person name="Puhler A."/>
            <person name="Martin W.F."/>
        </authorList>
    </citation>
    <scope>NUCLEOTIDE SEQUENCE [LARGE SCALE GENOMIC DNA]</scope>
    <source>
        <strain evidence="1 2">PCC 7110</strain>
    </source>
</reference>
<evidence type="ECO:0000313" key="2">
    <source>
        <dbReference type="Proteomes" id="UP000076925"/>
    </source>
</evidence>
<dbReference type="Proteomes" id="UP000076925">
    <property type="component" value="Unassembled WGS sequence"/>
</dbReference>
<name>A0A139WR82_9CYAN</name>
<sequence length="73" mass="8069">MTQTFPEPIATTREVNLPPNIIHAVIKTHAAGEANINKLATQYKISTQDAINIILNHGEINSDLKIFKRCLSS</sequence>
<comment type="caution">
    <text evidence="1">The sequence shown here is derived from an EMBL/GenBank/DDBJ whole genome shotgun (WGS) entry which is preliminary data.</text>
</comment>
<protein>
    <submittedName>
        <fullName evidence="1">Uncharacterized protein</fullName>
    </submittedName>
</protein>
<accession>A0A139WR82</accession>
<dbReference type="STRING" id="128403.WA1_49325"/>
<gene>
    <name evidence="1" type="ORF">WA1_49325</name>
</gene>
<organism evidence="1 2">
    <name type="scientific">Scytonema hofmannii PCC 7110</name>
    <dbReference type="NCBI Taxonomy" id="128403"/>
    <lineage>
        <taxon>Bacteria</taxon>
        <taxon>Bacillati</taxon>
        <taxon>Cyanobacteriota</taxon>
        <taxon>Cyanophyceae</taxon>
        <taxon>Nostocales</taxon>
        <taxon>Scytonemataceae</taxon>
        <taxon>Scytonema</taxon>
    </lineage>
</organism>
<keyword evidence="2" id="KW-1185">Reference proteome</keyword>